<dbReference type="OrthoDB" id="1752183at2759"/>
<dbReference type="Gene3D" id="3.30.420.10">
    <property type="entry name" value="Ribonuclease H-like superfamily/Ribonuclease H"/>
    <property type="match status" value="1"/>
</dbReference>
<dbReference type="EMBL" id="JABWDY010038255">
    <property type="protein sequence ID" value="KAF5179843.1"/>
    <property type="molecule type" value="Genomic_DNA"/>
</dbReference>
<name>A0A7J6V4J9_THATH</name>
<gene>
    <name evidence="2" type="ORF">FRX31_030567</name>
</gene>
<evidence type="ECO:0000313" key="3">
    <source>
        <dbReference type="Proteomes" id="UP000554482"/>
    </source>
</evidence>
<keyword evidence="3" id="KW-1185">Reference proteome</keyword>
<feature type="non-terminal residue" evidence="2">
    <location>
        <position position="78"/>
    </location>
</feature>
<protein>
    <recommendedName>
        <fullName evidence="1">RNase H type-1 domain-containing protein</fullName>
    </recommendedName>
</protein>
<reference evidence="2 3" key="1">
    <citation type="submission" date="2020-06" db="EMBL/GenBank/DDBJ databases">
        <title>Transcriptomic and genomic resources for Thalictrum thalictroides and T. hernandezii: Facilitating candidate gene discovery in an emerging model plant lineage.</title>
        <authorList>
            <person name="Arias T."/>
            <person name="Riano-Pachon D.M."/>
            <person name="Di Stilio V.S."/>
        </authorList>
    </citation>
    <scope>NUCLEOTIDE SEQUENCE [LARGE SCALE GENOMIC DNA]</scope>
    <source>
        <strain evidence="3">cv. WT478/WT964</strain>
        <tissue evidence="2">Leaves</tissue>
    </source>
</reference>
<dbReference type="AlphaFoldDB" id="A0A7J6V4J9"/>
<dbReference type="InterPro" id="IPR036397">
    <property type="entry name" value="RNaseH_sf"/>
</dbReference>
<evidence type="ECO:0000313" key="2">
    <source>
        <dbReference type="EMBL" id="KAF5179843.1"/>
    </source>
</evidence>
<dbReference type="CDD" id="cd06222">
    <property type="entry name" value="RNase_H_like"/>
    <property type="match status" value="1"/>
</dbReference>
<dbReference type="InterPro" id="IPR012337">
    <property type="entry name" value="RNaseH-like_sf"/>
</dbReference>
<dbReference type="InterPro" id="IPR044730">
    <property type="entry name" value="RNase_H-like_dom_plant"/>
</dbReference>
<organism evidence="2 3">
    <name type="scientific">Thalictrum thalictroides</name>
    <name type="common">Rue-anemone</name>
    <name type="synonym">Anemone thalictroides</name>
    <dbReference type="NCBI Taxonomy" id="46969"/>
    <lineage>
        <taxon>Eukaryota</taxon>
        <taxon>Viridiplantae</taxon>
        <taxon>Streptophyta</taxon>
        <taxon>Embryophyta</taxon>
        <taxon>Tracheophyta</taxon>
        <taxon>Spermatophyta</taxon>
        <taxon>Magnoliopsida</taxon>
        <taxon>Ranunculales</taxon>
        <taxon>Ranunculaceae</taxon>
        <taxon>Thalictroideae</taxon>
        <taxon>Thalictrum</taxon>
    </lineage>
</organism>
<sequence>MWKLPATGMIKIKINVDGSSRGNSGNAGWGALFRDDLGVVLLTVSKGLGVLDSFQAECFDILEALDSSSTVLAFQSNE</sequence>
<comment type="caution">
    <text evidence="2">The sequence shown here is derived from an EMBL/GenBank/DDBJ whole genome shotgun (WGS) entry which is preliminary data.</text>
</comment>
<proteinExistence type="predicted"/>
<dbReference type="GO" id="GO:0003676">
    <property type="term" value="F:nucleic acid binding"/>
    <property type="evidence" value="ECO:0007669"/>
    <property type="project" value="InterPro"/>
</dbReference>
<dbReference type="GO" id="GO:0004523">
    <property type="term" value="F:RNA-DNA hybrid ribonuclease activity"/>
    <property type="evidence" value="ECO:0007669"/>
    <property type="project" value="InterPro"/>
</dbReference>
<dbReference type="PROSITE" id="PS50879">
    <property type="entry name" value="RNASE_H_1"/>
    <property type="match status" value="1"/>
</dbReference>
<feature type="domain" description="RNase H type-1" evidence="1">
    <location>
        <begin position="8"/>
        <end position="78"/>
    </location>
</feature>
<dbReference type="Pfam" id="PF13456">
    <property type="entry name" value="RVT_3"/>
    <property type="match status" value="1"/>
</dbReference>
<accession>A0A7J6V4J9</accession>
<evidence type="ECO:0000259" key="1">
    <source>
        <dbReference type="PROSITE" id="PS50879"/>
    </source>
</evidence>
<dbReference type="SUPFAM" id="SSF53098">
    <property type="entry name" value="Ribonuclease H-like"/>
    <property type="match status" value="1"/>
</dbReference>
<dbReference type="InterPro" id="IPR002156">
    <property type="entry name" value="RNaseH_domain"/>
</dbReference>
<dbReference type="Proteomes" id="UP000554482">
    <property type="component" value="Unassembled WGS sequence"/>
</dbReference>